<dbReference type="Proteomes" id="UP001465976">
    <property type="component" value="Unassembled WGS sequence"/>
</dbReference>
<name>A0ABR3F4R9_9AGAR</name>
<organism evidence="1 2">
    <name type="scientific">Marasmius crinis-equi</name>
    <dbReference type="NCBI Taxonomy" id="585013"/>
    <lineage>
        <taxon>Eukaryota</taxon>
        <taxon>Fungi</taxon>
        <taxon>Dikarya</taxon>
        <taxon>Basidiomycota</taxon>
        <taxon>Agaricomycotina</taxon>
        <taxon>Agaricomycetes</taxon>
        <taxon>Agaricomycetidae</taxon>
        <taxon>Agaricales</taxon>
        <taxon>Marasmiineae</taxon>
        <taxon>Marasmiaceae</taxon>
        <taxon>Marasmius</taxon>
    </lineage>
</organism>
<proteinExistence type="predicted"/>
<dbReference type="EMBL" id="JBAHYK010000970">
    <property type="protein sequence ID" value="KAL0570244.1"/>
    <property type="molecule type" value="Genomic_DNA"/>
</dbReference>
<sequence>MQGDVQLFISRERVEAASRAKYFFQTEAPRKIKPIAPVGTNYQAIGQVYGSVEEAAFKHDIIGSNVDVNGSSYCETGV</sequence>
<accession>A0ABR3F4R9</accession>
<evidence type="ECO:0000313" key="1">
    <source>
        <dbReference type="EMBL" id="KAL0570244.1"/>
    </source>
</evidence>
<keyword evidence="2" id="KW-1185">Reference proteome</keyword>
<evidence type="ECO:0000313" key="2">
    <source>
        <dbReference type="Proteomes" id="UP001465976"/>
    </source>
</evidence>
<protein>
    <submittedName>
        <fullName evidence="1">Actin binding protein</fullName>
    </submittedName>
</protein>
<reference evidence="1 2" key="1">
    <citation type="submission" date="2024-02" db="EMBL/GenBank/DDBJ databases">
        <title>A draft genome for the cacao thread blight pathogen Marasmius crinis-equi.</title>
        <authorList>
            <person name="Cohen S.P."/>
            <person name="Baruah I.K."/>
            <person name="Amoako-Attah I."/>
            <person name="Bukari Y."/>
            <person name="Meinhardt L.W."/>
            <person name="Bailey B.A."/>
        </authorList>
    </citation>
    <scope>NUCLEOTIDE SEQUENCE [LARGE SCALE GENOMIC DNA]</scope>
    <source>
        <strain evidence="1 2">GH-76</strain>
    </source>
</reference>
<gene>
    <name evidence="1" type="primary">ABP1_7</name>
    <name evidence="1" type="ORF">V5O48_011718</name>
</gene>
<comment type="caution">
    <text evidence="1">The sequence shown here is derived from an EMBL/GenBank/DDBJ whole genome shotgun (WGS) entry which is preliminary data.</text>
</comment>